<proteinExistence type="predicted"/>
<gene>
    <name evidence="1" type="ORF">HFP15_31190</name>
</gene>
<sequence length="235" mass="24366">MATANRRRRLRGLLAPNGDDTSSALTRICLLAASELSVTGAGVTLIDRAGHPDAQQRLVLAGDPVAARLEELQFTVGEGPGLAAATDGVLVLVPDLAAAVSRWPGFTPGALAAGAAAVFAFPLTLGAIGVGSLDCYRSSAGRLNDVQVSDALLLAELAFEAVLAQIAGHTPEDLGWIGDIHAEVHQASGIVSYEQNLSMQAALLRIRAYAYAHDLPVSVVARQLVTRSLALDAEE</sequence>
<organism evidence="1 2">
    <name type="scientific">Amycolatopsis acididurans</name>
    <dbReference type="NCBI Taxonomy" id="2724524"/>
    <lineage>
        <taxon>Bacteria</taxon>
        <taxon>Bacillati</taxon>
        <taxon>Actinomycetota</taxon>
        <taxon>Actinomycetes</taxon>
        <taxon>Pseudonocardiales</taxon>
        <taxon>Pseudonocardiaceae</taxon>
        <taxon>Amycolatopsis</taxon>
    </lineage>
</organism>
<evidence type="ECO:0000313" key="1">
    <source>
        <dbReference type="EMBL" id="NKQ57339.1"/>
    </source>
</evidence>
<dbReference type="EMBL" id="JAAXLS010000034">
    <property type="protein sequence ID" value="NKQ57339.1"/>
    <property type="molecule type" value="Genomic_DNA"/>
</dbReference>
<comment type="caution">
    <text evidence="1">The sequence shown here is derived from an EMBL/GenBank/DDBJ whole genome shotgun (WGS) entry which is preliminary data.</text>
</comment>
<dbReference type="InterPro" id="IPR029016">
    <property type="entry name" value="GAF-like_dom_sf"/>
</dbReference>
<protein>
    <submittedName>
        <fullName evidence="1">ANTAR domain-containing protein</fullName>
    </submittedName>
</protein>
<dbReference type="Proteomes" id="UP000715441">
    <property type="component" value="Unassembled WGS sequence"/>
</dbReference>
<dbReference type="RefSeq" id="WP_168520361.1">
    <property type="nucleotide sequence ID" value="NZ_JAAXLS010000034.1"/>
</dbReference>
<name>A0ABX1JEP9_9PSEU</name>
<evidence type="ECO:0000313" key="2">
    <source>
        <dbReference type="Proteomes" id="UP000715441"/>
    </source>
</evidence>
<reference evidence="1 2" key="1">
    <citation type="submission" date="2020-04" db="EMBL/GenBank/DDBJ databases">
        <title>Novel species.</title>
        <authorList>
            <person name="Teo W.F.A."/>
            <person name="Lipun K."/>
            <person name="Srisuk N."/>
            <person name="Duangmal K."/>
        </authorList>
    </citation>
    <scope>NUCLEOTIDE SEQUENCE [LARGE SCALE GENOMIC DNA]</scope>
    <source>
        <strain evidence="1 2">K13G38</strain>
    </source>
</reference>
<dbReference type="Gene3D" id="3.30.450.40">
    <property type="match status" value="1"/>
</dbReference>
<accession>A0ABX1JEP9</accession>
<dbReference type="SUPFAM" id="SSF55781">
    <property type="entry name" value="GAF domain-like"/>
    <property type="match status" value="1"/>
</dbReference>
<keyword evidence="2" id="KW-1185">Reference proteome</keyword>